<dbReference type="InterPro" id="IPR011051">
    <property type="entry name" value="RmlC_Cupin_sf"/>
</dbReference>
<proteinExistence type="inferred from homology"/>
<dbReference type="CDD" id="cd00438">
    <property type="entry name" value="cupin_RmlC"/>
    <property type="match status" value="1"/>
</dbReference>
<keyword evidence="5" id="KW-1185">Reference proteome</keyword>
<dbReference type="Gene3D" id="2.60.120.10">
    <property type="entry name" value="Jelly Rolls"/>
    <property type="match status" value="1"/>
</dbReference>
<reference evidence="4 5" key="1">
    <citation type="submission" date="2019-05" db="EMBL/GenBank/DDBJ databases">
        <title>Draft genome sequence of Nonomuraea zeae DSM 100528.</title>
        <authorList>
            <person name="Saricaoglu S."/>
            <person name="Isik K."/>
        </authorList>
    </citation>
    <scope>NUCLEOTIDE SEQUENCE [LARGE SCALE GENOMIC DNA]</scope>
    <source>
        <strain evidence="4 5">DSM 100528</strain>
    </source>
</reference>
<dbReference type="AlphaFoldDB" id="A0A5S4GUX2"/>
<feature type="site" description="Participates in a stacking interaction with the thymidine ring of dTDP-4-oxo-6-deoxyglucose" evidence="3">
    <location>
        <position position="138"/>
    </location>
</feature>
<evidence type="ECO:0000313" key="4">
    <source>
        <dbReference type="EMBL" id="TMR36757.1"/>
    </source>
</evidence>
<dbReference type="SUPFAM" id="SSF51182">
    <property type="entry name" value="RmlC-like cupins"/>
    <property type="match status" value="1"/>
</dbReference>
<evidence type="ECO:0000256" key="2">
    <source>
        <dbReference type="PIRSR" id="PIRSR600888-1"/>
    </source>
</evidence>
<feature type="active site" description="Proton donor" evidence="2">
    <location>
        <position position="132"/>
    </location>
</feature>
<comment type="similarity">
    <text evidence="1">Belongs to the dTDP-4-dehydrorhamnose 3,5-epimerase family.</text>
</comment>
<dbReference type="EMBL" id="VCKX01000022">
    <property type="protein sequence ID" value="TMR36757.1"/>
    <property type="molecule type" value="Genomic_DNA"/>
</dbReference>
<organism evidence="4 5">
    <name type="scientific">Nonomuraea zeae</name>
    <dbReference type="NCBI Taxonomy" id="1642303"/>
    <lineage>
        <taxon>Bacteria</taxon>
        <taxon>Bacillati</taxon>
        <taxon>Actinomycetota</taxon>
        <taxon>Actinomycetes</taxon>
        <taxon>Streptosporangiales</taxon>
        <taxon>Streptosporangiaceae</taxon>
        <taxon>Nonomuraea</taxon>
    </lineage>
</organism>
<protein>
    <submittedName>
        <fullName evidence="4">dTDP-4-keto-6-deoxy-D-glucose epimerase</fullName>
    </submittedName>
</protein>
<dbReference type="OrthoDB" id="9800680at2"/>
<dbReference type="PANTHER" id="PTHR21047:SF2">
    <property type="entry name" value="THYMIDINE DIPHOSPHO-4-KETO-RHAMNOSE 3,5-EPIMERASE"/>
    <property type="match status" value="1"/>
</dbReference>
<dbReference type="GO" id="GO:0019305">
    <property type="term" value="P:dTDP-rhamnose biosynthetic process"/>
    <property type="evidence" value="ECO:0007669"/>
    <property type="project" value="TreeGrafter"/>
</dbReference>
<dbReference type="InterPro" id="IPR000888">
    <property type="entry name" value="RmlC-like"/>
</dbReference>
<comment type="caution">
    <text evidence="4">The sequence shown here is derived from an EMBL/GenBank/DDBJ whole genome shotgun (WGS) entry which is preliminary data.</text>
</comment>
<accession>A0A5S4GUX2</accession>
<dbReference type="PANTHER" id="PTHR21047">
    <property type="entry name" value="DTDP-6-DEOXY-D-GLUCOSE-3,5 EPIMERASE"/>
    <property type="match status" value="1"/>
</dbReference>
<name>A0A5S4GUX2_9ACTN</name>
<dbReference type="GO" id="GO:0005829">
    <property type="term" value="C:cytosol"/>
    <property type="evidence" value="ECO:0007669"/>
    <property type="project" value="TreeGrafter"/>
</dbReference>
<evidence type="ECO:0000256" key="3">
    <source>
        <dbReference type="PIRSR" id="PIRSR600888-3"/>
    </source>
</evidence>
<gene>
    <name evidence="4" type="ORF">ETD85_10085</name>
</gene>
<dbReference type="GO" id="GO:0000271">
    <property type="term" value="P:polysaccharide biosynthetic process"/>
    <property type="evidence" value="ECO:0007669"/>
    <property type="project" value="TreeGrafter"/>
</dbReference>
<evidence type="ECO:0000256" key="1">
    <source>
        <dbReference type="ARBA" id="ARBA00010154"/>
    </source>
</evidence>
<dbReference type="Pfam" id="PF00908">
    <property type="entry name" value="dTDP_sugar_isom"/>
    <property type="match status" value="1"/>
</dbReference>
<dbReference type="InterPro" id="IPR014710">
    <property type="entry name" value="RmlC-like_jellyroll"/>
</dbReference>
<evidence type="ECO:0000313" key="5">
    <source>
        <dbReference type="Proteomes" id="UP000306628"/>
    </source>
</evidence>
<feature type="active site" description="Proton acceptor" evidence="2">
    <location>
        <position position="62"/>
    </location>
</feature>
<dbReference type="GO" id="GO:0008830">
    <property type="term" value="F:dTDP-4-dehydrorhamnose 3,5-epimerase activity"/>
    <property type="evidence" value="ECO:0007669"/>
    <property type="project" value="InterPro"/>
</dbReference>
<dbReference type="Proteomes" id="UP000306628">
    <property type="component" value="Unassembled WGS sequence"/>
</dbReference>
<sequence>MHVRRLAIPDALLITAERFDDERGLFYEAYREEVLAEALGHPLRVVQSNFSVSRRRVVRGVHGAAVPPGLAKIVTCVRGTVLDAVVDLRVGSPTFGQHALTVLDQRARASVYLGEGLGHAFMALTDDTCVQYQCSQPYRPQDVITVHPLDPELGLPFALPEPPIVSGHDAAAPTLQEALERGLLPSYQSCVDYHDSLRTAAATHL</sequence>